<comment type="caution">
    <text evidence="1">The sequence shown here is derived from an EMBL/GenBank/DDBJ whole genome shotgun (WGS) entry which is preliminary data.</text>
</comment>
<protein>
    <submittedName>
        <fullName evidence="1">Uncharacterized protein</fullName>
    </submittedName>
</protein>
<accession>A0ABN9RMR9</accession>
<sequence length="114" mass="12780">MTAMPFERASGDIAISVACLINGTRLIDILARTCGWRSVIDNSNRKWAAVTYLLVQLDPQSLEMRLDMTKVRLAGETIFRECTLDEAIHAIIESSVPTFRSHEALRFGLSSEHE</sequence>
<organism evidence="1 2">
    <name type="scientific">Prorocentrum cordatum</name>
    <dbReference type="NCBI Taxonomy" id="2364126"/>
    <lineage>
        <taxon>Eukaryota</taxon>
        <taxon>Sar</taxon>
        <taxon>Alveolata</taxon>
        <taxon>Dinophyceae</taxon>
        <taxon>Prorocentrales</taxon>
        <taxon>Prorocentraceae</taxon>
        <taxon>Prorocentrum</taxon>
    </lineage>
</organism>
<gene>
    <name evidence="1" type="ORF">PCOR1329_LOCUS22135</name>
</gene>
<dbReference type="Proteomes" id="UP001189429">
    <property type="component" value="Unassembled WGS sequence"/>
</dbReference>
<evidence type="ECO:0000313" key="2">
    <source>
        <dbReference type="Proteomes" id="UP001189429"/>
    </source>
</evidence>
<reference evidence="1" key="1">
    <citation type="submission" date="2023-10" db="EMBL/GenBank/DDBJ databases">
        <authorList>
            <person name="Chen Y."/>
            <person name="Shah S."/>
            <person name="Dougan E. K."/>
            <person name="Thang M."/>
            <person name="Chan C."/>
        </authorList>
    </citation>
    <scope>NUCLEOTIDE SEQUENCE [LARGE SCALE GENOMIC DNA]</scope>
</reference>
<keyword evidence="2" id="KW-1185">Reference proteome</keyword>
<proteinExistence type="predicted"/>
<name>A0ABN9RMR9_9DINO</name>
<dbReference type="EMBL" id="CAUYUJ010007358">
    <property type="protein sequence ID" value="CAK0820467.1"/>
    <property type="molecule type" value="Genomic_DNA"/>
</dbReference>
<evidence type="ECO:0000313" key="1">
    <source>
        <dbReference type="EMBL" id="CAK0820467.1"/>
    </source>
</evidence>